<gene>
    <name evidence="2" type="ORF">CFIMG_002908RA</name>
</gene>
<feature type="region of interest" description="Disordered" evidence="1">
    <location>
        <begin position="27"/>
        <end position="49"/>
    </location>
</feature>
<reference evidence="2 3" key="2">
    <citation type="journal article" date="2013" name="IMA Fungus">
        <title>IMA Genome-F 1: Ceratocystis fimbriata: Draft nuclear genome sequence for the plant pathogen, Ceratocystis fimbriata.</title>
        <authorList>
            <person name="Wilken P.M."/>
            <person name="Steenkamp E.T."/>
            <person name="Wingfield M.J."/>
            <person name="de Beer Z.W."/>
            <person name="Wingfield B.D."/>
        </authorList>
    </citation>
    <scope>NUCLEOTIDE SEQUENCE [LARGE SCALE GENOMIC DNA]</scope>
    <source>
        <strain evidence="2 3">CBS 114723</strain>
    </source>
</reference>
<evidence type="ECO:0000313" key="2">
    <source>
        <dbReference type="EMBL" id="PHH55079.1"/>
    </source>
</evidence>
<dbReference type="Proteomes" id="UP000222788">
    <property type="component" value="Unassembled WGS sequence"/>
</dbReference>
<comment type="caution">
    <text evidence="2">The sequence shown here is derived from an EMBL/GenBank/DDBJ whole genome shotgun (WGS) entry which is preliminary data.</text>
</comment>
<keyword evidence="3" id="KW-1185">Reference proteome</keyword>
<dbReference type="EMBL" id="APWK03000015">
    <property type="protein sequence ID" value="PHH55079.1"/>
    <property type="molecule type" value="Genomic_DNA"/>
</dbReference>
<evidence type="ECO:0000313" key="3">
    <source>
        <dbReference type="Proteomes" id="UP000222788"/>
    </source>
</evidence>
<sequence>MIARALNPLRSMAPRRLAAITRGISSRAASQAQHLSGPEDTLLGGERTKGSDAMVGAQIQRQTHQGKDAENGVSLGAGVYESKTGSASVAQKVGGSGKSRHAEIYQSA</sequence>
<evidence type="ECO:0000256" key="1">
    <source>
        <dbReference type="SAM" id="MobiDB-lite"/>
    </source>
</evidence>
<organism evidence="2 3">
    <name type="scientific">Ceratocystis fimbriata CBS 114723</name>
    <dbReference type="NCBI Taxonomy" id="1035309"/>
    <lineage>
        <taxon>Eukaryota</taxon>
        <taxon>Fungi</taxon>
        <taxon>Dikarya</taxon>
        <taxon>Ascomycota</taxon>
        <taxon>Pezizomycotina</taxon>
        <taxon>Sordariomycetes</taxon>
        <taxon>Hypocreomycetidae</taxon>
        <taxon>Microascales</taxon>
        <taxon>Ceratocystidaceae</taxon>
        <taxon>Ceratocystis</taxon>
    </lineage>
</organism>
<dbReference type="AlphaFoldDB" id="A0A2C5X208"/>
<accession>A0A2C5X208</accession>
<name>A0A2C5X208_9PEZI</name>
<protein>
    <submittedName>
        <fullName evidence="2">Uncharacterized protein</fullName>
    </submittedName>
</protein>
<reference evidence="2 3" key="1">
    <citation type="journal article" date="2013" name="Fungal Biol.">
        <title>Analysis of microsatellite markers in the genome of the plant pathogen Ceratocystis fimbriata.</title>
        <authorList>
            <person name="Simpson M.C."/>
            <person name="Wilken P.M."/>
            <person name="Coetzee M.P."/>
            <person name="Wingfield M.J."/>
            <person name="Wingfield B.D."/>
        </authorList>
    </citation>
    <scope>NUCLEOTIDE SEQUENCE [LARGE SCALE GENOMIC DNA]</scope>
    <source>
        <strain evidence="2 3">CBS 114723</strain>
    </source>
</reference>
<proteinExistence type="predicted"/>